<evidence type="ECO:0000313" key="3">
    <source>
        <dbReference type="Proteomes" id="UP001162483"/>
    </source>
</evidence>
<accession>A0ABN9GG19</accession>
<evidence type="ECO:0008006" key="4">
    <source>
        <dbReference type="Google" id="ProtNLM"/>
    </source>
</evidence>
<protein>
    <recommendedName>
        <fullName evidence="4">Lipoprotein</fullName>
    </recommendedName>
</protein>
<comment type="caution">
    <text evidence="2">The sequence shown here is derived from an EMBL/GenBank/DDBJ whole genome shotgun (WGS) entry which is preliminary data.</text>
</comment>
<dbReference type="Proteomes" id="UP001162483">
    <property type="component" value="Unassembled WGS sequence"/>
</dbReference>
<keyword evidence="3" id="KW-1185">Reference proteome</keyword>
<feature type="chain" id="PRO_5045399394" description="Lipoprotein" evidence="1">
    <location>
        <begin position="22"/>
        <end position="80"/>
    </location>
</feature>
<evidence type="ECO:0000313" key="2">
    <source>
        <dbReference type="EMBL" id="CAI9606468.1"/>
    </source>
</evidence>
<sequence length="80" mass="8328">MVLSLIVLGLTCLVGCSTSAGQRVLSAASVSLLQSGHHLRLIAGGVLKQDQACSQCLGVLFPMSPCTLYPVFLLPDPDLC</sequence>
<feature type="signal peptide" evidence="1">
    <location>
        <begin position="1"/>
        <end position="21"/>
    </location>
</feature>
<gene>
    <name evidence="2" type="ORF">SPARVUS_LOCUS13774875</name>
</gene>
<name>A0ABN9GG19_9NEOB</name>
<proteinExistence type="predicted"/>
<dbReference type="EMBL" id="CATNWA010018275">
    <property type="protein sequence ID" value="CAI9606468.1"/>
    <property type="molecule type" value="Genomic_DNA"/>
</dbReference>
<reference evidence="2" key="1">
    <citation type="submission" date="2023-05" db="EMBL/GenBank/DDBJ databases">
        <authorList>
            <person name="Stuckert A."/>
        </authorList>
    </citation>
    <scope>NUCLEOTIDE SEQUENCE</scope>
</reference>
<evidence type="ECO:0000256" key="1">
    <source>
        <dbReference type="SAM" id="SignalP"/>
    </source>
</evidence>
<keyword evidence="1" id="KW-0732">Signal</keyword>
<organism evidence="2 3">
    <name type="scientific">Staurois parvus</name>
    <dbReference type="NCBI Taxonomy" id="386267"/>
    <lineage>
        <taxon>Eukaryota</taxon>
        <taxon>Metazoa</taxon>
        <taxon>Chordata</taxon>
        <taxon>Craniata</taxon>
        <taxon>Vertebrata</taxon>
        <taxon>Euteleostomi</taxon>
        <taxon>Amphibia</taxon>
        <taxon>Batrachia</taxon>
        <taxon>Anura</taxon>
        <taxon>Neobatrachia</taxon>
        <taxon>Ranoidea</taxon>
        <taxon>Ranidae</taxon>
        <taxon>Staurois</taxon>
    </lineage>
</organism>